<evidence type="ECO:0000313" key="2">
    <source>
        <dbReference type="Proteomes" id="UP000541421"/>
    </source>
</evidence>
<name>A0A7Y4L8J0_9BURK</name>
<evidence type="ECO:0000313" key="1">
    <source>
        <dbReference type="EMBL" id="NOL48863.1"/>
    </source>
</evidence>
<dbReference type="Proteomes" id="UP000541421">
    <property type="component" value="Unassembled WGS sequence"/>
</dbReference>
<organism evidence="1 2">
    <name type="scientific">Pelistega europaea</name>
    <dbReference type="NCBI Taxonomy" id="106147"/>
    <lineage>
        <taxon>Bacteria</taxon>
        <taxon>Pseudomonadati</taxon>
        <taxon>Pseudomonadota</taxon>
        <taxon>Betaproteobacteria</taxon>
        <taxon>Burkholderiales</taxon>
        <taxon>Alcaligenaceae</taxon>
        <taxon>Pelistega</taxon>
    </lineage>
</organism>
<gene>
    <name evidence="1" type="ORF">HKX40_01735</name>
</gene>
<proteinExistence type="predicted"/>
<comment type="caution">
    <text evidence="1">The sequence shown here is derived from an EMBL/GenBank/DDBJ whole genome shotgun (WGS) entry which is preliminary data.</text>
</comment>
<dbReference type="RefSeq" id="WP_171587859.1">
    <property type="nucleotide sequence ID" value="NZ_JABGBO010000002.1"/>
</dbReference>
<dbReference type="EMBL" id="JABGBO010000002">
    <property type="protein sequence ID" value="NOL48863.1"/>
    <property type="molecule type" value="Genomic_DNA"/>
</dbReference>
<dbReference type="AlphaFoldDB" id="A0A7Y4L8J0"/>
<keyword evidence="2" id="KW-1185">Reference proteome</keyword>
<protein>
    <submittedName>
        <fullName evidence="1">Uncharacterized protein</fullName>
    </submittedName>
</protein>
<reference evidence="1 2" key="1">
    <citation type="submission" date="2020-05" db="EMBL/GenBank/DDBJ databases">
        <authorList>
            <person name="Niu N."/>
        </authorList>
    </citation>
    <scope>NUCLEOTIDE SEQUENCE [LARGE SCALE GENOMIC DNA]</scope>
    <source>
        <strain evidence="1 2">LMG10982</strain>
    </source>
</reference>
<sequence>MVCFWSEYLWYHTTVVIRLVVQSVCRNGDWVLNGVYVLVSTLFSIKKQVSTIHRLTYGFISVLATFFPVIAQGDNSMIAFKMPVDSSYSVITREGNGVAAFKMPVDFSYPAITQNDNSVAAFNKMSIDSHASYSMLSQKGREILQQLDIPSAVFLQQNTSFSLANVTWTFQQETGFSTLLDKVKQSSFQRIIVLPGQFALTSSLEGGIYALLWVKQQSPDGYTGTLNLLDSATQSIQLEALSWLPEQAVVLMDIESETPTLMHQWIYLLPFSKASIENLMQTNLRQNLWKRQLNAGQVLWHKEKERLTYRIEDVSGIYTKEGETALYVLKQRLSNE</sequence>
<accession>A0A7Y4L8J0</accession>